<evidence type="ECO:0000259" key="2">
    <source>
        <dbReference type="Pfam" id="PF13966"/>
    </source>
</evidence>
<sequence>MSNMYSISRNEGFDNLKIHHVGGLWIWIFFQSTNAHNAFQENESLKNLSQAFKNVTPSFIVDERLVWIEISGLSLCAWGSAEKIQVEINSENFMAYVQEIRTWSISILDDFTAAQPSEDEREVPKDDNSVYANLEDGIVDIINDLHDNIGHKGDNQDYTNSPNKEKDDDRMLDNNKSTQQVSNDCNSNEFSRPPGFENHKRHTPSSNCSTSFAKFRKKDIKGFSLINEMTRLNEVGDSLGYDAWLYFSQTHADMFNTFITNNDLIELPMGSRSFTWMNKSGSKLRKLDRFLFSNIVIKALPDAHVIALDKLWPDHNPILFQCNKVDYGPTLFRLFPSWFNHDGFDDFISNEWNSFGQSNSNQILMSHEKFKNPKAKIKPWVRDVKSTEHCHKKDMLLALKNLEVKIDSNFTTDEDRESHIEFLHEIDKIDRFDSLDLFQKSRINWDIEGDENSKFFHGIEKFELHDSSNALPSTSFSSTLTVDDHSLLEKDVTLDEIKSAVWNCGNDKAPGPDGFTFSFIKRYCDILNPDIMEFVSTFFNLRRCLPVLIHPLLLSSLSQEQSAFIPGRQILNGPFMLSEMIDWYKKNDEVNLMASNNGCSPGFIPFTYLGLPIGTNMNLFVNWKTLIDRFDTRLSKWKSNLLSIGGHLTLKKRLISNDNVLWVKIIKAFHGQEGGFDSLISSSNTVWSKIVGSSNFLHWNGILPNDSIRFRVGCGSSIRLWKDIWADRLPHRSNFSSCGIDIPCIGCPLCNAYVESSNHIFFDCDNAKVAWDLVRTWSNVSFPMCDSFDQWKVWFHDSFIFGHHPIKRSVIFNNIHSYSYSWLHHRDRMAYSWTDWLKSPLMVSSNALG</sequence>
<evidence type="ECO:0000313" key="3">
    <source>
        <dbReference type="EMBL" id="GEX01707.1"/>
    </source>
</evidence>
<feature type="domain" description="Reverse transcriptase zinc-binding" evidence="2">
    <location>
        <begin position="685"/>
        <end position="771"/>
    </location>
</feature>
<name>A0A699H0X8_TANCI</name>
<dbReference type="PANTHER" id="PTHR33116:SF79">
    <property type="entry name" value="REVERSE TRANSCRIPTASE DOMAIN, ZINC FINGER, CCHC-TYPE-RELATED"/>
    <property type="match status" value="1"/>
</dbReference>
<feature type="region of interest" description="Disordered" evidence="1">
    <location>
        <begin position="150"/>
        <end position="204"/>
    </location>
</feature>
<dbReference type="PANTHER" id="PTHR33116">
    <property type="entry name" value="REVERSE TRANSCRIPTASE ZINC-BINDING DOMAIN-CONTAINING PROTEIN-RELATED-RELATED"/>
    <property type="match status" value="1"/>
</dbReference>
<feature type="compositionally biased region" description="Polar residues" evidence="1">
    <location>
        <begin position="174"/>
        <end position="190"/>
    </location>
</feature>
<accession>A0A699H0X8</accession>
<dbReference type="InterPro" id="IPR036691">
    <property type="entry name" value="Endo/exonu/phosph_ase_sf"/>
</dbReference>
<dbReference type="EMBL" id="BKCJ010085199">
    <property type="protein sequence ID" value="GEX01707.1"/>
    <property type="molecule type" value="Genomic_DNA"/>
</dbReference>
<evidence type="ECO:0000256" key="1">
    <source>
        <dbReference type="SAM" id="MobiDB-lite"/>
    </source>
</evidence>
<dbReference type="AlphaFoldDB" id="A0A699H0X8"/>
<organism evidence="3">
    <name type="scientific">Tanacetum cinerariifolium</name>
    <name type="common">Dalmatian daisy</name>
    <name type="synonym">Chrysanthemum cinerariifolium</name>
    <dbReference type="NCBI Taxonomy" id="118510"/>
    <lineage>
        <taxon>Eukaryota</taxon>
        <taxon>Viridiplantae</taxon>
        <taxon>Streptophyta</taxon>
        <taxon>Embryophyta</taxon>
        <taxon>Tracheophyta</taxon>
        <taxon>Spermatophyta</taxon>
        <taxon>Magnoliopsida</taxon>
        <taxon>eudicotyledons</taxon>
        <taxon>Gunneridae</taxon>
        <taxon>Pentapetalae</taxon>
        <taxon>asterids</taxon>
        <taxon>campanulids</taxon>
        <taxon>Asterales</taxon>
        <taxon>Asteraceae</taxon>
        <taxon>Asteroideae</taxon>
        <taxon>Anthemideae</taxon>
        <taxon>Anthemidinae</taxon>
        <taxon>Tanacetum</taxon>
    </lineage>
</organism>
<reference evidence="3" key="1">
    <citation type="journal article" date="2019" name="Sci. Rep.">
        <title>Draft genome of Tanacetum cinerariifolium, the natural source of mosquito coil.</title>
        <authorList>
            <person name="Yamashiro T."/>
            <person name="Shiraishi A."/>
            <person name="Satake H."/>
            <person name="Nakayama K."/>
        </authorList>
    </citation>
    <scope>NUCLEOTIDE SEQUENCE</scope>
</reference>
<comment type="caution">
    <text evidence="3">The sequence shown here is derived from an EMBL/GenBank/DDBJ whole genome shotgun (WGS) entry which is preliminary data.</text>
</comment>
<dbReference type="Pfam" id="PF13966">
    <property type="entry name" value="zf-RVT"/>
    <property type="match status" value="1"/>
</dbReference>
<dbReference type="Gene3D" id="3.60.10.10">
    <property type="entry name" value="Endonuclease/exonuclease/phosphatase"/>
    <property type="match status" value="1"/>
</dbReference>
<gene>
    <name evidence="3" type="ORF">Tci_273682</name>
</gene>
<feature type="compositionally biased region" description="Basic and acidic residues" evidence="1">
    <location>
        <begin position="163"/>
        <end position="173"/>
    </location>
</feature>
<dbReference type="InterPro" id="IPR026960">
    <property type="entry name" value="RVT-Znf"/>
</dbReference>
<proteinExistence type="predicted"/>
<protein>
    <recommendedName>
        <fullName evidence="2">Reverse transcriptase zinc-binding domain-containing protein</fullName>
    </recommendedName>
</protein>